<organism evidence="3 4">
    <name type="scientific">Rotaria magnacalcarata</name>
    <dbReference type="NCBI Taxonomy" id="392030"/>
    <lineage>
        <taxon>Eukaryota</taxon>
        <taxon>Metazoa</taxon>
        <taxon>Spiralia</taxon>
        <taxon>Gnathifera</taxon>
        <taxon>Rotifera</taxon>
        <taxon>Eurotatoria</taxon>
        <taxon>Bdelloidea</taxon>
        <taxon>Philodinida</taxon>
        <taxon>Philodinidae</taxon>
        <taxon>Rotaria</taxon>
    </lineage>
</organism>
<dbReference type="InterPro" id="IPR012337">
    <property type="entry name" value="RNaseH-like_sf"/>
</dbReference>
<dbReference type="Gene3D" id="3.30.420.10">
    <property type="entry name" value="Ribonuclease H-like superfamily/Ribonuclease H"/>
    <property type="match status" value="1"/>
</dbReference>
<dbReference type="InterPro" id="IPR050951">
    <property type="entry name" value="Retrovirus_Pol_polyprotein"/>
</dbReference>
<evidence type="ECO:0000313" key="4">
    <source>
        <dbReference type="Proteomes" id="UP000663887"/>
    </source>
</evidence>
<dbReference type="GO" id="GO:0015074">
    <property type="term" value="P:DNA integration"/>
    <property type="evidence" value="ECO:0007669"/>
    <property type="project" value="InterPro"/>
</dbReference>
<feature type="region of interest" description="Disordered" evidence="1">
    <location>
        <begin position="847"/>
        <end position="880"/>
    </location>
</feature>
<dbReference type="Gene3D" id="1.10.340.70">
    <property type="match status" value="1"/>
</dbReference>
<dbReference type="AlphaFoldDB" id="A0A816WCL2"/>
<sequence>MVRWVYSQPMLEEEWSFHNTTFAVFKDEDCHFCMLFGMSFMATNLISLNYAERTVELNNVKLCPLGIYSKEKGYMDKTVHEWYETNNNLNFRNKNEINKIITVVPEHKQIFESDLVNSMLKQIYLSKKFNISNYDDKTKNFLNKISDMETDHCFDYKNIEILGLKDEDFTDNLNINSNTSMSLEKLSKLQIEAEDDRLQNLRLIKQEQSKYIKSINIDNFDILAHTKFVIEQAELFAKYNKIITYPEVSCKESKLKIKFSKELDCLNTDKNLLYDSIIEDFKKQHEHKKLTNFQEMEELNLYIWKSNKLDYKQKSTIMKMYFKIDKMNISNTFLKYINDLEELREQQSKDPELVMVAQSMNSGGGRWNIKVNNFAKAKQSLYIKEGLIVWYNRNQDLLLPVVPKDTLIHILSKEHAKDHAGHKKSIFEIKKALYYPSIDEIALEISSTCFKCQTAKVHAIKSNPKIPYSKVDANCSLDLVYADCTFLQTTKDGFIGTINFIDVASRLAFAVPIKNRQSKYLLEAIKDKLKSTFLNGKIKCLRLDNAGEFNLTSDFAKYFIAQKTRILHGTPYNSFGGGLIERLNATMKSKLRMLKKIEDKKEWVDLLDKALYQYNNEVHTHHGMTPSSAFHAFNNNTSETAELLYDDLNEDELIADRMSYFKIGDYVLKKAYRVGNRKEHALADCFTGPFLITTIQPNKKTFLMSLINIPKKIIKAHYVQIKKWKRPSDELMSNATYNRLIGTFIPKPCQIVEDIISITSDDNMPTEQVVNSGSESLVSDEKNTSVDSSYEDWFQIPPKKITYIKKIKEKKLPTKYSLIDKTNTSLVYNLRVANSSSSENSFEMGKLLKDNRKSHNTRGIKVPSSKYIEKGSSDFYDSST</sequence>
<dbReference type="InterPro" id="IPR036397">
    <property type="entry name" value="RNaseH_sf"/>
</dbReference>
<dbReference type="PANTHER" id="PTHR37984:SF5">
    <property type="entry name" value="PROTEIN NYNRIN-LIKE"/>
    <property type="match status" value="1"/>
</dbReference>
<dbReference type="InterPro" id="IPR001584">
    <property type="entry name" value="Integrase_cat-core"/>
</dbReference>
<dbReference type="EMBL" id="CAJNRG010011327">
    <property type="protein sequence ID" value="CAF2131099.1"/>
    <property type="molecule type" value="Genomic_DNA"/>
</dbReference>
<evidence type="ECO:0000256" key="1">
    <source>
        <dbReference type="SAM" id="MobiDB-lite"/>
    </source>
</evidence>
<name>A0A816WCL2_9BILA</name>
<evidence type="ECO:0000313" key="3">
    <source>
        <dbReference type="EMBL" id="CAF2131099.1"/>
    </source>
</evidence>
<dbReference type="Proteomes" id="UP000663887">
    <property type="component" value="Unassembled WGS sequence"/>
</dbReference>
<reference evidence="3" key="1">
    <citation type="submission" date="2021-02" db="EMBL/GenBank/DDBJ databases">
        <authorList>
            <person name="Nowell W R."/>
        </authorList>
    </citation>
    <scope>NUCLEOTIDE SEQUENCE</scope>
</reference>
<comment type="caution">
    <text evidence="3">The sequence shown here is derived from an EMBL/GenBank/DDBJ whole genome shotgun (WGS) entry which is preliminary data.</text>
</comment>
<dbReference type="GO" id="GO:0003676">
    <property type="term" value="F:nucleic acid binding"/>
    <property type="evidence" value="ECO:0007669"/>
    <property type="project" value="InterPro"/>
</dbReference>
<proteinExistence type="predicted"/>
<feature type="domain" description="Integrase catalytic" evidence="2">
    <location>
        <begin position="463"/>
        <end position="634"/>
    </location>
</feature>
<protein>
    <recommendedName>
        <fullName evidence="2">Integrase catalytic domain-containing protein</fullName>
    </recommendedName>
</protein>
<dbReference type="PROSITE" id="PS50994">
    <property type="entry name" value="INTEGRASE"/>
    <property type="match status" value="1"/>
</dbReference>
<dbReference type="PANTHER" id="PTHR37984">
    <property type="entry name" value="PROTEIN CBG26694"/>
    <property type="match status" value="1"/>
</dbReference>
<gene>
    <name evidence="3" type="ORF">XDN619_LOCUS24723</name>
</gene>
<evidence type="ECO:0000259" key="2">
    <source>
        <dbReference type="PROSITE" id="PS50994"/>
    </source>
</evidence>
<accession>A0A816WCL2</accession>
<dbReference type="SUPFAM" id="SSF53098">
    <property type="entry name" value="Ribonuclease H-like"/>
    <property type="match status" value="1"/>
</dbReference>